<evidence type="ECO:0000256" key="8">
    <source>
        <dbReference type="ARBA" id="ARBA00023146"/>
    </source>
</evidence>
<evidence type="ECO:0000256" key="11">
    <source>
        <dbReference type="RuleBase" id="RU363037"/>
    </source>
</evidence>
<evidence type="ECO:0000256" key="5">
    <source>
        <dbReference type="ARBA" id="ARBA00022741"/>
    </source>
</evidence>
<dbReference type="Pfam" id="PF19269">
    <property type="entry name" value="Anticodon_2"/>
    <property type="match status" value="1"/>
</dbReference>
<keyword evidence="7 11" id="KW-0648">Protein biosynthesis</keyword>
<feature type="domain" description="Glutamyl/glutaminyl-tRNA synthetase class Ib catalytic" evidence="12">
    <location>
        <begin position="47"/>
        <end position="354"/>
    </location>
</feature>
<organism evidence="14 15">
    <name type="scientific">Aulographum hederae CBS 113979</name>
    <dbReference type="NCBI Taxonomy" id="1176131"/>
    <lineage>
        <taxon>Eukaryota</taxon>
        <taxon>Fungi</taxon>
        <taxon>Dikarya</taxon>
        <taxon>Ascomycota</taxon>
        <taxon>Pezizomycotina</taxon>
        <taxon>Dothideomycetes</taxon>
        <taxon>Pleosporomycetidae</taxon>
        <taxon>Aulographales</taxon>
        <taxon>Aulographaceae</taxon>
    </lineage>
</organism>
<evidence type="ECO:0000313" key="15">
    <source>
        <dbReference type="Proteomes" id="UP000800041"/>
    </source>
</evidence>
<proteinExistence type="inferred from homology"/>
<sequence>MLHPPPSLFFTCSRCRIRLFKPSKRKYASAATQHVAARQKLPDSPARTRFAPSPTGYLHLGSLRTALFNYLLAKRTGGQFLLRLEDTDRKRTVADAEKRLYEDLRWAGLQWDEGPEVGGPYGPYRQSERTHIYHKHAQDLLQTPHAYRCFCTSERLHNLASERSKLGLPTDYDRTCAGIPKDQSDERAANGEAHVIRLKVPERTPIYTDIVYGKVGKNVKPVRRTDEAYDDPILLKSDGFPTYHLANVVDDHLMQITHVVRGTEWMNATPKHMALYSAFGWEPPHFAHVGLLVDENGNKLSKRNFDTDVASFRDRMKILPDALTNFVALLGWSHTVGKDLMSMEQLIENFTVKWTKGNVTVSLGKLWFLQNKHAISHVSQGTATVDRLVADIYEVVKALPDHAQVENRFDDAGWKSYVARILKLDVKNYTSPSNFVAQNSHFFLPYSGSPIPSDERNDVVSSKLKTLVQMENVDWTPETLKQEIHSMVTTVAANDVAEKEGGRIVHEYLRRVFAGGQRGPGMADTMAILGREECSRRLDHVTMS</sequence>
<evidence type="ECO:0000259" key="12">
    <source>
        <dbReference type="Pfam" id="PF00749"/>
    </source>
</evidence>
<dbReference type="FunFam" id="3.40.50.620:FF:000045">
    <property type="entry name" value="Glutamate--tRNA ligase, mitochondrial"/>
    <property type="match status" value="1"/>
</dbReference>
<comment type="similarity">
    <text evidence="2">Belongs to the class-I aminoacyl-tRNA synthetase family. Glutamate--tRNA ligase type 1 subfamily.</text>
</comment>
<evidence type="ECO:0000313" key="14">
    <source>
        <dbReference type="EMBL" id="KAF1983912.1"/>
    </source>
</evidence>
<evidence type="ECO:0000256" key="10">
    <source>
        <dbReference type="ARBA" id="ARBA00072917"/>
    </source>
</evidence>
<reference evidence="14" key="1">
    <citation type="journal article" date="2020" name="Stud. Mycol.">
        <title>101 Dothideomycetes genomes: a test case for predicting lifestyles and emergence of pathogens.</title>
        <authorList>
            <person name="Haridas S."/>
            <person name="Albert R."/>
            <person name="Binder M."/>
            <person name="Bloem J."/>
            <person name="Labutti K."/>
            <person name="Salamov A."/>
            <person name="Andreopoulos B."/>
            <person name="Baker S."/>
            <person name="Barry K."/>
            <person name="Bills G."/>
            <person name="Bluhm B."/>
            <person name="Cannon C."/>
            <person name="Castanera R."/>
            <person name="Culley D."/>
            <person name="Daum C."/>
            <person name="Ezra D."/>
            <person name="Gonzalez J."/>
            <person name="Henrissat B."/>
            <person name="Kuo A."/>
            <person name="Liang C."/>
            <person name="Lipzen A."/>
            <person name="Lutzoni F."/>
            <person name="Magnuson J."/>
            <person name="Mondo S."/>
            <person name="Nolan M."/>
            <person name="Ohm R."/>
            <person name="Pangilinan J."/>
            <person name="Park H.-J."/>
            <person name="Ramirez L."/>
            <person name="Alfaro M."/>
            <person name="Sun H."/>
            <person name="Tritt A."/>
            <person name="Yoshinaga Y."/>
            <person name="Zwiers L.-H."/>
            <person name="Turgeon B."/>
            <person name="Goodwin S."/>
            <person name="Spatafora J."/>
            <person name="Crous P."/>
            <person name="Grigoriev I."/>
        </authorList>
    </citation>
    <scope>NUCLEOTIDE SEQUENCE</scope>
    <source>
        <strain evidence="14">CBS 113979</strain>
    </source>
</reference>
<dbReference type="PANTHER" id="PTHR43311:SF2">
    <property type="entry name" value="GLUTAMATE--TRNA LIGASE, MITOCHONDRIAL-RELATED"/>
    <property type="match status" value="1"/>
</dbReference>
<evidence type="ECO:0000256" key="2">
    <source>
        <dbReference type="ARBA" id="ARBA00007894"/>
    </source>
</evidence>
<name>A0A6G1GSX8_9PEZI</name>
<dbReference type="InterPro" id="IPR020751">
    <property type="entry name" value="aa-tRNA-synth_I_codon-bd_sub2"/>
</dbReference>
<dbReference type="AlphaFoldDB" id="A0A6G1GSX8"/>
<dbReference type="PRINTS" id="PR00987">
    <property type="entry name" value="TRNASYNTHGLU"/>
</dbReference>
<evidence type="ECO:0000259" key="13">
    <source>
        <dbReference type="Pfam" id="PF19269"/>
    </source>
</evidence>
<dbReference type="EMBL" id="ML977171">
    <property type="protein sequence ID" value="KAF1983912.1"/>
    <property type="molecule type" value="Genomic_DNA"/>
</dbReference>
<dbReference type="GO" id="GO:0008270">
    <property type="term" value="F:zinc ion binding"/>
    <property type="evidence" value="ECO:0007669"/>
    <property type="project" value="InterPro"/>
</dbReference>
<dbReference type="Gene3D" id="1.10.10.350">
    <property type="match status" value="1"/>
</dbReference>
<keyword evidence="8 11" id="KW-0030">Aminoacyl-tRNA synthetase</keyword>
<keyword evidence="15" id="KW-1185">Reference proteome</keyword>
<gene>
    <name evidence="14" type="ORF">K402DRAFT_396111</name>
</gene>
<dbReference type="NCBIfam" id="TIGR00464">
    <property type="entry name" value="gltX_bact"/>
    <property type="match status" value="1"/>
</dbReference>
<evidence type="ECO:0000256" key="9">
    <source>
        <dbReference type="ARBA" id="ARBA00030865"/>
    </source>
</evidence>
<evidence type="ECO:0000256" key="6">
    <source>
        <dbReference type="ARBA" id="ARBA00022840"/>
    </source>
</evidence>
<comment type="subcellular location">
    <subcellularLocation>
        <location evidence="1">Mitochondrion</location>
    </subcellularLocation>
</comment>
<protein>
    <recommendedName>
        <fullName evidence="10">Glutamate--tRNA ligase, mitochondrial</fullName>
        <ecNumber evidence="3">6.1.1.17</ecNumber>
    </recommendedName>
    <alternativeName>
        <fullName evidence="9">Glutamyl-tRNA synthetase</fullName>
    </alternativeName>
</protein>
<dbReference type="InterPro" id="IPR014729">
    <property type="entry name" value="Rossmann-like_a/b/a_fold"/>
</dbReference>
<dbReference type="InterPro" id="IPR049940">
    <property type="entry name" value="GluQ/Sye"/>
</dbReference>
<dbReference type="InterPro" id="IPR004527">
    <property type="entry name" value="Glu-tRNA-ligase_bac/mito"/>
</dbReference>
<dbReference type="OrthoDB" id="428822at2759"/>
<dbReference type="InterPro" id="IPR045462">
    <property type="entry name" value="aa-tRNA-synth_I_cd-bd"/>
</dbReference>
<dbReference type="InterPro" id="IPR020058">
    <property type="entry name" value="Glu/Gln-tRNA-synth_Ib_cat-dom"/>
</dbReference>
<keyword evidence="4 11" id="KW-0436">Ligase</keyword>
<evidence type="ECO:0000256" key="7">
    <source>
        <dbReference type="ARBA" id="ARBA00022917"/>
    </source>
</evidence>
<dbReference type="GO" id="GO:0004818">
    <property type="term" value="F:glutamate-tRNA ligase activity"/>
    <property type="evidence" value="ECO:0007669"/>
    <property type="project" value="UniProtKB-EC"/>
</dbReference>
<dbReference type="GO" id="GO:0005739">
    <property type="term" value="C:mitochondrion"/>
    <property type="evidence" value="ECO:0007669"/>
    <property type="project" value="UniProtKB-SubCell"/>
</dbReference>
<keyword evidence="6 11" id="KW-0067">ATP-binding</keyword>
<dbReference type="GO" id="GO:0005524">
    <property type="term" value="F:ATP binding"/>
    <property type="evidence" value="ECO:0007669"/>
    <property type="project" value="UniProtKB-KW"/>
</dbReference>
<accession>A0A6G1GSX8</accession>
<keyword evidence="5 11" id="KW-0547">Nucleotide-binding</keyword>
<dbReference type="SUPFAM" id="SSF48163">
    <property type="entry name" value="An anticodon-binding domain of class I aminoacyl-tRNA synthetases"/>
    <property type="match status" value="1"/>
</dbReference>
<dbReference type="EC" id="6.1.1.17" evidence="3"/>
<dbReference type="Gene3D" id="3.40.50.620">
    <property type="entry name" value="HUPs"/>
    <property type="match status" value="1"/>
</dbReference>
<dbReference type="Proteomes" id="UP000800041">
    <property type="component" value="Unassembled WGS sequence"/>
</dbReference>
<dbReference type="PANTHER" id="PTHR43311">
    <property type="entry name" value="GLUTAMATE--TRNA LIGASE"/>
    <property type="match status" value="1"/>
</dbReference>
<feature type="domain" description="Aminoacyl-tRNA synthetase class I anticodon-binding" evidence="13">
    <location>
        <begin position="466"/>
        <end position="541"/>
    </location>
</feature>
<evidence type="ECO:0000256" key="3">
    <source>
        <dbReference type="ARBA" id="ARBA00012835"/>
    </source>
</evidence>
<dbReference type="InterPro" id="IPR033910">
    <property type="entry name" value="GluRS_core"/>
</dbReference>
<dbReference type="HAMAP" id="MF_00022">
    <property type="entry name" value="Glu_tRNA_synth_type1"/>
    <property type="match status" value="1"/>
</dbReference>
<evidence type="ECO:0000256" key="4">
    <source>
        <dbReference type="ARBA" id="ARBA00022598"/>
    </source>
</evidence>
<dbReference type="InterPro" id="IPR000924">
    <property type="entry name" value="Glu/Gln-tRNA-synth"/>
</dbReference>
<dbReference type="SUPFAM" id="SSF52374">
    <property type="entry name" value="Nucleotidylyl transferase"/>
    <property type="match status" value="1"/>
</dbReference>
<dbReference type="CDD" id="cd00808">
    <property type="entry name" value="GluRS_core"/>
    <property type="match status" value="1"/>
</dbReference>
<dbReference type="GO" id="GO:0000049">
    <property type="term" value="F:tRNA binding"/>
    <property type="evidence" value="ECO:0007669"/>
    <property type="project" value="InterPro"/>
</dbReference>
<evidence type="ECO:0000256" key="1">
    <source>
        <dbReference type="ARBA" id="ARBA00004173"/>
    </source>
</evidence>
<dbReference type="InterPro" id="IPR008925">
    <property type="entry name" value="aa_tRNA-synth_I_cd-bd_sf"/>
</dbReference>
<dbReference type="GO" id="GO:0006424">
    <property type="term" value="P:glutamyl-tRNA aminoacylation"/>
    <property type="evidence" value="ECO:0007669"/>
    <property type="project" value="InterPro"/>
</dbReference>
<dbReference type="Pfam" id="PF00749">
    <property type="entry name" value="tRNA-synt_1c"/>
    <property type="match status" value="1"/>
</dbReference>